<gene>
    <name evidence="2" type="ORF">QEJ78_11430</name>
    <name evidence="1" type="ORF">SAMN02983011_02153</name>
</gene>
<organism evidence="2 4">
    <name type="scientific">Lactobacillus kefiranofaciens</name>
    <dbReference type="NCBI Taxonomy" id="267818"/>
    <lineage>
        <taxon>Bacteria</taxon>
        <taxon>Bacillati</taxon>
        <taxon>Bacillota</taxon>
        <taxon>Bacilli</taxon>
        <taxon>Lactobacillales</taxon>
        <taxon>Lactobacillaceae</taxon>
        <taxon>Lactobacillus</taxon>
    </lineage>
</organism>
<dbReference type="AlphaFoldDB" id="A0AAX3UDU0"/>
<dbReference type="Proteomes" id="UP001242513">
    <property type="component" value="Chromosome"/>
</dbReference>
<protein>
    <submittedName>
        <fullName evidence="1">Phage-related protein</fullName>
    </submittedName>
    <submittedName>
        <fullName evidence="2">Type II toxin-antitoxin system RelE/ParE family toxin</fullName>
    </submittedName>
</protein>
<evidence type="ECO:0000313" key="1">
    <source>
        <dbReference type="EMBL" id="SDA68685.1"/>
    </source>
</evidence>
<reference evidence="2" key="3">
    <citation type="submission" date="2023-04" db="EMBL/GenBank/DDBJ databases">
        <authorList>
            <person name="Wang Y."/>
        </authorList>
    </citation>
    <scope>NUCLEOTIDE SEQUENCE</scope>
    <source>
        <strain evidence="2">ZW18</strain>
    </source>
</reference>
<dbReference type="EMBL" id="CP123735">
    <property type="protein sequence ID" value="WGO85895.1"/>
    <property type="molecule type" value="Genomic_DNA"/>
</dbReference>
<accession>A0AAX3UDU0</accession>
<dbReference type="Pfam" id="PF05973">
    <property type="entry name" value="Gp49"/>
    <property type="match status" value="1"/>
</dbReference>
<dbReference type="Proteomes" id="UP000181860">
    <property type="component" value="Unassembled WGS sequence"/>
</dbReference>
<dbReference type="InterPro" id="IPR009241">
    <property type="entry name" value="HigB-like"/>
</dbReference>
<evidence type="ECO:0000313" key="2">
    <source>
        <dbReference type="EMBL" id="WGO85895.1"/>
    </source>
</evidence>
<evidence type="ECO:0000313" key="3">
    <source>
        <dbReference type="Proteomes" id="UP000181860"/>
    </source>
</evidence>
<dbReference type="RefSeq" id="WP_013851249.1">
    <property type="nucleotide sequence ID" value="NZ_CP123735.1"/>
</dbReference>
<name>A0AAX3UDU0_9LACO</name>
<evidence type="ECO:0000313" key="4">
    <source>
        <dbReference type="Proteomes" id="UP001242513"/>
    </source>
</evidence>
<reference evidence="1 3" key="1">
    <citation type="submission" date="2016-10" db="EMBL/GenBank/DDBJ databases">
        <authorList>
            <person name="Varghese N."/>
            <person name="Submissions S."/>
        </authorList>
    </citation>
    <scope>NUCLEOTIDE SEQUENCE [LARGE SCALE GENOMIC DNA]</scope>
    <source>
        <strain evidence="1 3">ATCC 43761</strain>
    </source>
</reference>
<proteinExistence type="predicted"/>
<keyword evidence="3" id="KW-1185">Reference proteome</keyword>
<reference evidence="2" key="2">
    <citation type="journal article" date="2022" name="Food Funct.">
        <title>Lactobacillus kefiranofaciens ZW18 from Kefir enhances the anti-tumor effect of anti-programmed cell death 1 (PD-1) immunotherapy by modulating the gut microbiota.</title>
        <authorList>
            <person name="Zhao J."/>
            <person name="Wang Y."/>
            <person name="Wang J."/>
            <person name="Lv M."/>
            <person name="Zhou C."/>
            <person name="Jia L."/>
            <person name="Geng W."/>
        </authorList>
    </citation>
    <scope>NUCLEOTIDE SEQUENCE</scope>
    <source>
        <strain evidence="2">ZW18</strain>
    </source>
</reference>
<dbReference type="EMBL" id="FMXC01000042">
    <property type="protein sequence ID" value="SDA68685.1"/>
    <property type="molecule type" value="Genomic_DNA"/>
</dbReference>
<sequence length="121" mass="14886">MNKIIFYEDKKHNSEIKEYFDRISCSSQKDDKKIYRKVMHQLNMLELLGRQLHEPNAKYLKGYKYPLFELRPQPERIFYVTWQKDKFVLLSHYTKKSNRTDPREINKALCLAQDWYERFGM</sequence>